<accession>A0A0F6YHH6</accession>
<dbReference type="SUPFAM" id="SSF53448">
    <property type="entry name" value="Nucleotide-diphospho-sugar transferases"/>
    <property type="match status" value="1"/>
</dbReference>
<dbReference type="CDD" id="cd00761">
    <property type="entry name" value="Glyco_tranf_GTA_type"/>
    <property type="match status" value="1"/>
</dbReference>
<dbReference type="GO" id="GO:0016757">
    <property type="term" value="F:glycosyltransferase activity"/>
    <property type="evidence" value="ECO:0007669"/>
    <property type="project" value="UniProtKB-KW"/>
</dbReference>
<reference evidence="5 6" key="1">
    <citation type="submission" date="2015-03" db="EMBL/GenBank/DDBJ databases">
        <title>Genome assembly of Sandaracinus amylolyticus DSM 53668.</title>
        <authorList>
            <person name="Sharma G."/>
            <person name="Subramanian S."/>
        </authorList>
    </citation>
    <scope>NUCLEOTIDE SEQUENCE [LARGE SCALE GENOMIC DNA]</scope>
    <source>
        <strain evidence="5 6">DSM 53668</strain>
    </source>
</reference>
<keyword evidence="6" id="KW-1185">Reference proteome</keyword>
<name>A0A0F6YHH6_9BACT</name>
<dbReference type="EMBL" id="CP011125">
    <property type="protein sequence ID" value="AKF04697.1"/>
    <property type="molecule type" value="Genomic_DNA"/>
</dbReference>
<dbReference type="InterPro" id="IPR001173">
    <property type="entry name" value="Glyco_trans_2-like"/>
</dbReference>
<dbReference type="AlphaFoldDB" id="A0A0F6YHH6"/>
<dbReference type="Pfam" id="PF00535">
    <property type="entry name" value="Glycos_transf_2"/>
    <property type="match status" value="1"/>
</dbReference>
<keyword evidence="3 5" id="KW-0808">Transferase</keyword>
<gene>
    <name evidence="5" type="ORF">DB32_001846</name>
</gene>
<evidence type="ECO:0000313" key="6">
    <source>
        <dbReference type="Proteomes" id="UP000034883"/>
    </source>
</evidence>
<dbReference type="Gene3D" id="3.90.550.10">
    <property type="entry name" value="Spore Coat Polysaccharide Biosynthesis Protein SpsA, Chain A"/>
    <property type="match status" value="1"/>
</dbReference>
<comment type="similarity">
    <text evidence="1">Belongs to the glycosyltransferase 2 family.</text>
</comment>
<sequence length="338" mass="39203">MIETLRTTMERESSRVVRLPRPDVPPAGRRYLLITPCRNEAAHLRTTLDTTLAQTIPPARWVIVDDGSTDETPHILAEYAAKHDVIRVVTRGDRGKRAVGPGVIEAFYEGLRTENLDDYDYVCKYDADLEMPPRYFERAMERMESEPHLGNLSGKMMERQPDGSLKTFFMGDENAIGAIKFYRVPCFREIGGFVREVAWDGIDGHLCRMHGWIAASIDDPEMRFVHLRPMGSSQGDILVGRRRWGRGKYFMGSAWYYVLAASVFRMKDRPRVRGGVEILRGYLKSAWDRDQRYDNPRYLKYLRRFELFQLVVGKKYGVRIVNRRIRRRPPRLLDAANP</sequence>
<evidence type="ECO:0000313" key="5">
    <source>
        <dbReference type="EMBL" id="AKF04697.1"/>
    </source>
</evidence>
<dbReference type="PANTHER" id="PTHR43630">
    <property type="entry name" value="POLY-BETA-1,6-N-ACETYL-D-GLUCOSAMINE SYNTHASE"/>
    <property type="match status" value="1"/>
</dbReference>
<evidence type="ECO:0000256" key="1">
    <source>
        <dbReference type="ARBA" id="ARBA00006739"/>
    </source>
</evidence>
<protein>
    <submittedName>
        <fullName evidence="5">Glycosyltransferase</fullName>
    </submittedName>
</protein>
<dbReference type="InterPro" id="IPR029044">
    <property type="entry name" value="Nucleotide-diphossugar_trans"/>
</dbReference>
<evidence type="ECO:0000259" key="4">
    <source>
        <dbReference type="Pfam" id="PF00535"/>
    </source>
</evidence>
<keyword evidence="2" id="KW-0328">Glycosyltransferase</keyword>
<dbReference type="KEGG" id="samy:DB32_001846"/>
<feature type="domain" description="Glycosyltransferase 2-like" evidence="4">
    <location>
        <begin position="34"/>
        <end position="150"/>
    </location>
</feature>
<organism evidence="5 6">
    <name type="scientific">Sandaracinus amylolyticus</name>
    <dbReference type="NCBI Taxonomy" id="927083"/>
    <lineage>
        <taxon>Bacteria</taxon>
        <taxon>Pseudomonadati</taxon>
        <taxon>Myxococcota</taxon>
        <taxon>Polyangia</taxon>
        <taxon>Polyangiales</taxon>
        <taxon>Sandaracinaceae</taxon>
        <taxon>Sandaracinus</taxon>
    </lineage>
</organism>
<evidence type="ECO:0000256" key="2">
    <source>
        <dbReference type="ARBA" id="ARBA00022676"/>
    </source>
</evidence>
<proteinExistence type="inferred from homology"/>
<dbReference type="STRING" id="927083.DB32_001846"/>
<dbReference type="Proteomes" id="UP000034883">
    <property type="component" value="Chromosome"/>
</dbReference>
<evidence type="ECO:0000256" key="3">
    <source>
        <dbReference type="ARBA" id="ARBA00022679"/>
    </source>
</evidence>
<dbReference type="PANTHER" id="PTHR43630:SF1">
    <property type="entry name" value="POLY-BETA-1,6-N-ACETYL-D-GLUCOSAMINE SYNTHASE"/>
    <property type="match status" value="1"/>
</dbReference>